<dbReference type="InterPro" id="IPR016181">
    <property type="entry name" value="Acyl_CoA_acyltransferase"/>
</dbReference>
<dbReference type="STRING" id="582675.SAMN05192565_12129"/>
<dbReference type="RefSeq" id="WP_091974045.1">
    <property type="nucleotide sequence ID" value="NZ_FOPM01000021.1"/>
</dbReference>
<dbReference type="InterPro" id="IPR038740">
    <property type="entry name" value="BioF2-like_GNAT_dom"/>
</dbReference>
<organism evidence="2 3">
    <name type="scientific">Methylobacterium gossipiicola</name>
    <dbReference type="NCBI Taxonomy" id="582675"/>
    <lineage>
        <taxon>Bacteria</taxon>
        <taxon>Pseudomonadati</taxon>
        <taxon>Pseudomonadota</taxon>
        <taxon>Alphaproteobacteria</taxon>
        <taxon>Hyphomicrobiales</taxon>
        <taxon>Methylobacteriaceae</taxon>
        <taxon>Methylobacterium</taxon>
    </lineage>
</organism>
<dbReference type="AlphaFoldDB" id="A0A1I2W9P9"/>
<dbReference type="GO" id="GO:0016740">
    <property type="term" value="F:transferase activity"/>
    <property type="evidence" value="ECO:0007669"/>
    <property type="project" value="UniProtKB-KW"/>
</dbReference>
<dbReference type="SUPFAM" id="SSF55729">
    <property type="entry name" value="Acyl-CoA N-acyltransferases (Nat)"/>
    <property type="match status" value="1"/>
</dbReference>
<dbReference type="OrthoDB" id="213519at2"/>
<dbReference type="Proteomes" id="UP000199229">
    <property type="component" value="Unassembled WGS sequence"/>
</dbReference>
<sequence>MAPTTLHLADNCVAAIRPLDPDAPWVSAWRALSRAPFIENLFYDPDFALAAGTAFGAGVVVILVGDRPPEQPGLRLLAVWPCRCQRRRWGLPLRLTMGWTHGYGVFGVPLLDPENPTDALRRLLHAIGRFTGPRAMLCYLPTAGRFAEVLDEVCRAEGLAQARFWDHSRAVFEPSARPGDERTTYLDHLSARRRRRLRQSAERLAPLEFESLRDPLVLPAALDDYIALEAAGWKGRAGTALGGNPGEVALLQASVAAFGARGQVRIDRLRREGTTLASAIIYVTGARAWCLKISFLESTARDSPGALLLHRITQSLIAEGSLNGVDSCAPPDFQLAETFWKERMPLTHLLLTTPEGDRLFGLARRLEGLRARFSRWRARRARTRSLGPATNRND</sequence>
<reference evidence="3" key="1">
    <citation type="submission" date="2016-10" db="EMBL/GenBank/DDBJ databases">
        <authorList>
            <person name="Varghese N."/>
            <person name="Submissions S."/>
        </authorList>
    </citation>
    <scope>NUCLEOTIDE SEQUENCE [LARGE SCALE GENOMIC DNA]</scope>
    <source>
        <strain evidence="3">Gh-105</strain>
    </source>
</reference>
<feature type="domain" description="BioF2-like acetyltransferase" evidence="1">
    <location>
        <begin position="193"/>
        <end position="328"/>
    </location>
</feature>
<accession>A0A1I2W9P9</accession>
<evidence type="ECO:0000313" key="2">
    <source>
        <dbReference type="EMBL" id="SFG98110.1"/>
    </source>
</evidence>
<gene>
    <name evidence="2" type="ORF">SAMN05192565_12129</name>
</gene>
<protein>
    <submittedName>
        <fullName evidence="2">Acetyltransferase involved in cellulose biosynthesis, CelD/BcsL family</fullName>
    </submittedName>
</protein>
<dbReference type="EMBL" id="FOPM01000021">
    <property type="protein sequence ID" value="SFG98110.1"/>
    <property type="molecule type" value="Genomic_DNA"/>
</dbReference>
<evidence type="ECO:0000259" key="1">
    <source>
        <dbReference type="Pfam" id="PF13480"/>
    </source>
</evidence>
<evidence type="ECO:0000313" key="3">
    <source>
        <dbReference type="Proteomes" id="UP000199229"/>
    </source>
</evidence>
<name>A0A1I2W9P9_9HYPH</name>
<keyword evidence="2" id="KW-0808">Transferase</keyword>
<proteinExistence type="predicted"/>
<keyword evidence="3" id="KW-1185">Reference proteome</keyword>
<dbReference type="Pfam" id="PF13480">
    <property type="entry name" value="Acetyltransf_6"/>
    <property type="match status" value="1"/>
</dbReference>